<dbReference type="InterPro" id="IPR029962">
    <property type="entry name" value="TBL"/>
</dbReference>
<keyword evidence="4" id="KW-0735">Signal-anchor</keyword>
<keyword evidence="3 7" id="KW-0812">Transmembrane</keyword>
<evidence type="ECO:0000256" key="3">
    <source>
        <dbReference type="ARBA" id="ARBA00022692"/>
    </source>
</evidence>
<evidence type="ECO:0000256" key="2">
    <source>
        <dbReference type="ARBA" id="ARBA00007727"/>
    </source>
</evidence>
<sequence>MKKVSGLSPWKLFSVIGFFCGSLLLLLYNDKIQDNRSFLAAKSAMEELAPNVTLLAPPTTITKLIFPTNFTNIYPTHKPNNVTLSIIKNPAPKSKTAKCDMFDGRWVYSSEEKPSYNAMTCPFMDITTSCQKNGRPDFEYQKWRWEARDCDIPLFDGKDMLERLRNKRMIIVGDSINRNMWESLACLLYSIVPSSKAEIVDKKAYKGLVAKDFNFTVEFTMSPFLVDLDKNHESGRKVLVLDKISPYSKQWSGANIMVFNSAHWWTHGNKIKAWDLFQYKGKLIEEMPRDLAYKRGMRTWASWIKKNVDPKQTNVFFRSLSPTHSSQKYDQWCYNVTLPKMEESYISSFPKTFVVVIETLIKGMSKFGVRYLNITELSQFRIDAHPSIYTMELNTLTKQYNDDHLRHVDCSHWCLPGLPDTWNRLLYASILFDNIPGNMPRS</sequence>
<dbReference type="eggNOG" id="ENOG502QSEA">
    <property type="taxonomic scope" value="Eukaryota"/>
</dbReference>
<dbReference type="InterPro" id="IPR025846">
    <property type="entry name" value="TBL_N"/>
</dbReference>
<keyword evidence="5 7" id="KW-1133">Transmembrane helix</keyword>
<comment type="similarity">
    <text evidence="2">Belongs to the PC-esterase family. TBL subfamily.</text>
</comment>
<reference evidence="10 11" key="1">
    <citation type="journal article" date="2014" name="Nature">
        <title>The genome of the recently domesticated crop plant sugar beet (Beta vulgaris).</title>
        <authorList>
            <person name="Dohm J.C."/>
            <person name="Minoche A.E."/>
            <person name="Holtgrawe D."/>
            <person name="Capella-Gutierrez S."/>
            <person name="Zakrzewski F."/>
            <person name="Tafer H."/>
            <person name="Rupp O."/>
            <person name="Sorensen T.R."/>
            <person name="Stracke R."/>
            <person name="Reinhardt R."/>
            <person name="Goesmann A."/>
            <person name="Kraft T."/>
            <person name="Schulz B."/>
            <person name="Stadler P.F."/>
            <person name="Schmidt T."/>
            <person name="Gabaldon T."/>
            <person name="Lehrach H."/>
            <person name="Weisshaar B."/>
            <person name="Himmelbauer H."/>
        </authorList>
    </citation>
    <scope>NUCLEOTIDE SEQUENCE [LARGE SCALE GENOMIC DNA]</scope>
    <source>
        <tissue evidence="10">Taproot</tissue>
    </source>
</reference>
<name>A0A0J8DZY8_BETVV</name>
<feature type="domain" description="Trichome birefringence-like N-terminal" evidence="9">
    <location>
        <begin position="98"/>
        <end position="151"/>
    </location>
</feature>
<protein>
    <submittedName>
        <fullName evidence="10">Uncharacterized protein</fullName>
    </submittedName>
</protein>
<dbReference type="GO" id="GO:0016413">
    <property type="term" value="F:O-acetyltransferase activity"/>
    <property type="evidence" value="ECO:0007669"/>
    <property type="project" value="InterPro"/>
</dbReference>
<dbReference type="OMA" id="WNASIAM"/>
<dbReference type="EMBL" id="KQ090379">
    <property type="protein sequence ID" value="KMS96425.1"/>
    <property type="molecule type" value="Genomic_DNA"/>
</dbReference>
<comment type="subcellular location">
    <subcellularLocation>
        <location evidence="1">Membrane</location>
        <topology evidence="1">Single-pass membrane protein</topology>
    </subcellularLocation>
</comment>
<evidence type="ECO:0000256" key="4">
    <source>
        <dbReference type="ARBA" id="ARBA00022968"/>
    </source>
</evidence>
<dbReference type="GO" id="GO:0005794">
    <property type="term" value="C:Golgi apparatus"/>
    <property type="evidence" value="ECO:0007669"/>
    <property type="project" value="TreeGrafter"/>
</dbReference>
<evidence type="ECO:0000259" key="9">
    <source>
        <dbReference type="Pfam" id="PF14416"/>
    </source>
</evidence>
<evidence type="ECO:0000256" key="6">
    <source>
        <dbReference type="ARBA" id="ARBA00023136"/>
    </source>
</evidence>
<feature type="domain" description="Trichome birefringence-like C-terminal" evidence="8">
    <location>
        <begin position="152"/>
        <end position="428"/>
    </location>
</feature>
<dbReference type="OrthoDB" id="737117at2759"/>
<accession>A0A0J8DZY8</accession>
<dbReference type="Proteomes" id="UP000035740">
    <property type="component" value="Unassembled WGS sequence"/>
</dbReference>
<evidence type="ECO:0000256" key="7">
    <source>
        <dbReference type="SAM" id="Phobius"/>
    </source>
</evidence>
<dbReference type="Gramene" id="KMS96425">
    <property type="protein sequence ID" value="KMS96425"/>
    <property type="gene ID" value="BVRB_9g225250"/>
</dbReference>
<proteinExistence type="inferred from homology"/>
<keyword evidence="11" id="KW-1185">Reference proteome</keyword>
<evidence type="ECO:0000313" key="10">
    <source>
        <dbReference type="EMBL" id="KMS96425.1"/>
    </source>
</evidence>
<dbReference type="PANTHER" id="PTHR32285">
    <property type="entry name" value="PROTEIN TRICHOME BIREFRINGENCE-LIKE 9-RELATED"/>
    <property type="match status" value="1"/>
</dbReference>
<feature type="transmembrane region" description="Helical" evidence="7">
    <location>
        <begin position="12"/>
        <end position="28"/>
    </location>
</feature>
<dbReference type="InterPro" id="IPR026057">
    <property type="entry name" value="TBL_C"/>
</dbReference>
<gene>
    <name evidence="10" type="ORF">BVRB_9g225250</name>
</gene>
<dbReference type="AlphaFoldDB" id="A0A0J8DZY8"/>
<dbReference type="GO" id="GO:0016020">
    <property type="term" value="C:membrane"/>
    <property type="evidence" value="ECO:0007669"/>
    <property type="project" value="UniProtKB-SubCell"/>
</dbReference>
<dbReference type="Pfam" id="PF14416">
    <property type="entry name" value="PMR5N"/>
    <property type="match status" value="1"/>
</dbReference>
<keyword evidence="6 7" id="KW-0472">Membrane</keyword>
<organism evidence="10 11">
    <name type="scientific">Beta vulgaris subsp. vulgaris</name>
    <name type="common">Beet</name>
    <dbReference type="NCBI Taxonomy" id="3555"/>
    <lineage>
        <taxon>Eukaryota</taxon>
        <taxon>Viridiplantae</taxon>
        <taxon>Streptophyta</taxon>
        <taxon>Embryophyta</taxon>
        <taxon>Tracheophyta</taxon>
        <taxon>Spermatophyta</taxon>
        <taxon>Magnoliopsida</taxon>
        <taxon>eudicotyledons</taxon>
        <taxon>Gunneridae</taxon>
        <taxon>Pentapetalae</taxon>
        <taxon>Caryophyllales</taxon>
        <taxon>Chenopodiaceae</taxon>
        <taxon>Betoideae</taxon>
        <taxon>Beta</taxon>
    </lineage>
</organism>
<evidence type="ECO:0000259" key="8">
    <source>
        <dbReference type="Pfam" id="PF13839"/>
    </source>
</evidence>
<evidence type="ECO:0000256" key="5">
    <source>
        <dbReference type="ARBA" id="ARBA00022989"/>
    </source>
</evidence>
<dbReference type="PANTHER" id="PTHR32285:SF38">
    <property type="entry name" value="OS01G0614300 PROTEIN"/>
    <property type="match status" value="1"/>
</dbReference>
<evidence type="ECO:0000256" key="1">
    <source>
        <dbReference type="ARBA" id="ARBA00004167"/>
    </source>
</evidence>
<evidence type="ECO:0000313" key="11">
    <source>
        <dbReference type="Proteomes" id="UP000035740"/>
    </source>
</evidence>
<dbReference type="Pfam" id="PF13839">
    <property type="entry name" value="PC-Esterase"/>
    <property type="match status" value="1"/>
</dbReference>